<dbReference type="PANTHER" id="PTHR43537:SF49">
    <property type="entry name" value="TRANSCRIPTIONAL REGULATORY PROTEIN"/>
    <property type="match status" value="1"/>
</dbReference>
<keyword evidence="2" id="KW-0238">DNA-binding</keyword>
<evidence type="ECO:0000256" key="3">
    <source>
        <dbReference type="ARBA" id="ARBA00023163"/>
    </source>
</evidence>
<dbReference type="Gene3D" id="1.10.10.10">
    <property type="entry name" value="Winged helix-like DNA-binding domain superfamily/Winged helix DNA-binding domain"/>
    <property type="match status" value="1"/>
</dbReference>
<organism evidence="5 6">
    <name type="scientific">Sphingopyxis bauzanensis</name>
    <dbReference type="NCBI Taxonomy" id="651663"/>
    <lineage>
        <taxon>Bacteria</taxon>
        <taxon>Pseudomonadati</taxon>
        <taxon>Pseudomonadota</taxon>
        <taxon>Alphaproteobacteria</taxon>
        <taxon>Sphingomonadales</taxon>
        <taxon>Sphingomonadaceae</taxon>
        <taxon>Sphingopyxis</taxon>
    </lineage>
</organism>
<name>A0A246K166_9SPHN</name>
<keyword evidence="3" id="KW-0804">Transcription</keyword>
<gene>
    <name evidence="5" type="ORF">CDQ92_03625</name>
</gene>
<accession>A0A246K166</accession>
<evidence type="ECO:0000259" key="4">
    <source>
        <dbReference type="PROSITE" id="PS50949"/>
    </source>
</evidence>
<dbReference type="EMBL" id="NISK01000001">
    <property type="protein sequence ID" value="OWQ99262.1"/>
    <property type="molecule type" value="Genomic_DNA"/>
</dbReference>
<dbReference type="AlphaFoldDB" id="A0A246K166"/>
<dbReference type="InterPro" id="IPR036388">
    <property type="entry name" value="WH-like_DNA-bd_sf"/>
</dbReference>
<keyword evidence="6" id="KW-1185">Reference proteome</keyword>
<dbReference type="PANTHER" id="PTHR43537">
    <property type="entry name" value="TRANSCRIPTIONAL REGULATOR, GNTR FAMILY"/>
    <property type="match status" value="1"/>
</dbReference>
<dbReference type="InterPro" id="IPR036390">
    <property type="entry name" value="WH_DNA-bd_sf"/>
</dbReference>
<dbReference type="OrthoDB" id="8479543at2"/>
<sequence>MNAGSTMERVYLDLKARIVGGAYPPGTRLDPFHLAKRFAASPTPVREALHRLSGERIVDSWHQEGFRQPIFAESDLSDIYRWTGALVGLALGAPAIRSIEPATSLVAMEVEDYPARVARLFRAIALLSDNRELRYAIVNSVERSEFFRPVEVRTDPGAEEQLATMETAYQAQRWAELRSKSAAFHRRRVARAGRVVAELRPRSQTIE</sequence>
<dbReference type="GO" id="GO:0003677">
    <property type="term" value="F:DNA binding"/>
    <property type="evidence" value="ECO:0007669"/>
    <property type="project" value="UniProtKB-KW"/>
</dbReference>
<dbReference type="GO" id="GO:0003700">
    <property type="term" value="F:DNA-binding transcription factor activity"/>
    <property type="evidence" value="ECO:0007669"/>
    <property type="project" value="InterPro"/>
</dbReference>
<keyword evidence="1" id="KW-0805">Transcription regulation</keyword>
<evidence type="ECO:0000256" key="2">
    <source>
        <dbReference type="ARBA" id="ARBA00023125"/>
    </source>
</evidence>
<protein>
    <recommendedName>
        <fullName evidence="4">HTH gntR-type domain-containing protein</fullName>
    </recommendedName>
</protein>
<evidence type="ECO:0000313" key="6">
    <source>
        <dbReference type="Proteomes" id="UP000197361"/>
    </source>
</evidence>
<dbReference type="InterPro" id="IPR000524">
    <property type="entry name" value="Tscrpt_reg_HTH_GntR"/>
</dbReference>
<dbReference type="PROSITE" id="PS50949">
    <property type="entry name" value="HTH_GNTR"/>
    <property type="match status" value="1"/>
</dbReference>
<reference evidence="5 6" key="1">
    <citation type="journal article" date="2010" name="Int. J. Syst. Evol. Microbiol.">
        <title>Sphingopyxis bauzanensis sp. nov., a psychrophilic bacterium isolated from soil.</title>
        <authorList>
            <person name="Zhang D.C."/>
            <person name="Liu H.C."/>
            <person name="Xin Y.H."/>
            <person name="Zhou Y.G."/>
            <person name="Schinner F."/>
            <person name="Margesin R."/>
        </authorList>
    </citation>
    <scope>NUCLEOTIDE SEQUENCE [LARGE SCALE GENOMIC DNA]</scope>
    <source>
        <strain evidence="5 6">DSM 22271</strain>
    </source>
</reference>
<comment type="caution">
    <text evidence="5">The sequence shown here is derived from an EMBL/GenBank/DDBJ whole genome shotgun (WGS) entry which is preliminary data.</text>
</comment>
<proteinExistence type="predicted"/>
<dbReference type="Proteomes" id="UP000197361">
    <property type="component" value="Unassembled WGS sequence"/>
</dbReference>
<dbReference type="SUPFAM" id="SSF46785">
    <property type="entry name" value="Winged helix' DNA-binding domain"/>
    <property type="match status" value="1"/>
</dbReference>
<dbReference type="SMART" id="SM00345">
    <property type="entry name" value="HTH_GNTR"/>
    <property type="match status" value="1"/>
</dbReference>
<evidence type="ECO:0000256" key="1">
    <source>
        <dbReference type="ARBA" id="ARBA00023015"/>
    </source>
</evidence>
<dbReference type="RefSeq" id="WP_088440004.1">
    <property type="nucleotide sequence ID" value="NZ_BMMC01000004.1"/>
</dbReference>
<dbReference type="Pfam" id="PF00392">
    <property type="entry name" value="GntR"/>
    <property type="match status" value="1"/>
</dbReference>
<evidence type="ECO:0000313" key="5">
    <source>
        <dbReference type="EMBL" id="OWQ99262.1"/>
    </source>
</evidence>
<feature type="domain" description="HTH gntR-type" evidence="4">
    <location>
        <begin position="4"/>
        <end position="71"/>
    </location>
</feature>